<protein>
    <submittedName>
        <fullName evidence="2">TIGR02611 family protein</fullName>
    </submittedName>
</protein>
<evidence type="ECO:0000313" key="2">
    <source>
        <dbReference type="EMBL" id="MFB9776810.1"/>
    </source>
</evidence>
<feature type="transmembrane region" description="Helical" evidence="1">
    <location>
        <begin position="45"/>
        <end position="66"/>
    </location>
</feature>
<proteinExistence type="predicted"/>
<keyword evidence="1" id="KW-0812">Transmembrane</keyword>
<dbReference type="Proteomes" id="UP001589707">
    <property type="component" value="Unassembled WGS sequence"/>
</dbReference>
<dbReference type="InterPro" id="IPR019099">
    <property type="entry name" value="Uncharacterised_PGPGW_TM"/>
</dbReference>
<sequence length="156" mass="18018">MTLHRPRPPGWLSRTHKQGRPWWRRARLAFLRWRRLVMSNAQTAFIYRWLVGCVGAVVIVIGLALVPLPGPGWLIVFIGLAIIASEFQWAQSLLLWGRAVLHRWTTWLRTSHWTVSLAVAAATALFVAAVVWLTTRVIGLPDWVPDWPVFRWLLLR</sequence>
<keyword evidence="1" id="KW-1133">Transmembrane helix</keyword>
<reference evidence="2 3" key="1">
    <citation type="submission" date="2024-09" db="EMBL/GenBank/DDBJ databases">
        <authorList>
            <person name="Sun Q."/>
            <person name="Mori K."/>
        </authorList>
    </citation>
    <scope>NUCLEOTIDE SEQUENCE [LARGE SCALE GENOMIC DNA]</scope>
    <source>
        <strain evidence="2 3">JCM 11683</strain>
    </source>
</reference>
<evidence type="ECO:0000256" key="1">
    <source>
        <dbReference type="SAM" id="Phobius"/>
    </source>
</evidence>
<name>A0ABV5X2Z8_9MICO</name>
<dbReference type="EMBL" id="JBHMAU010000066">
    <property type="protein sequence ID" value="MFB9776810.1"/>
    <property type="molecule type" value="Genomic_DNA"/>
</dbReference>
<keyword evidence="1" id="KW-0472">Membrane</keyword>
<evidence type="ECO:0000313" key="3">
    <source>
        <dbReference type="Proteomes" id="UP001589707"/>
    </source>
</evidence>
<dbReference type="Pfam" id="PF09656">
    <property type="entry name" value="PGPGW"/>
    <property type="match status" value="1"/>
</dbReference>
<comment type="caution">
    <text evidence="2">The sequence shown here is derived from an EMBL/GenBank/DDBJ whole genome shotgun (WGS) entry which is preliminary data.</text>
</comment>
<feature type="transmembrane region" description="Helical" evidence="1">
    <location>
        <begin position="72"/>
        <end position="96"/>
    </location>
</feature>
<organism evidence="2 3">
    <name type="scientific">Brevibacterium otitidis</name>
    <dbReference type="NCBI Taxonomy" id="53364"/>
    <lineage>
        <taxon>Bacteria</taxon>
        <taxon>Bacillati</taxon>
        <taxon>Actinomycetota</taxon>
        <taxon>Actinomycetes</taxon>
        <taxon>Micrococcales</taxon>
        <taxon>Brevibacteriaceae</taxon>
        <taxon>Brevibacterium</taxon>
    </lineage>
</organism>
<feature type="transmembrane region" description="Helical" evidence="1">
    <location>
        <begin position="117"/>
        <end position="138"/>
    </location>
</feature>
<keyword evidence="3" id="KW-1185">Reference proteome</keyword>
<accession>A0ABV5X2Z8</accession>
<dbReference type="RefSeq" id="WP_376840667.1">
    <property type="nucleotide sequence ID" value="NZ_JBHMAU010000066.1"/>
</dbReference>
<dbReference type="NCBIfam" id="TIGR02611">
    <property type="entry name" value="TIGR02611 family protein"/>
    <property type="match status" value="1"/>
</dbReference>
<gene>
    <name evidence="2" type="ORF">ACFFN1_10445</name>
</gene>
<dbReference type="InterPro" id="IPR013434">
    <property type="entry name" value="CHP02611"/>
</dbReference>